<keyword evidence="4" id="KW-1185">Reference proteome</keyword>
<evidence type="ECO:0000256" key="1">
    <source>
        <dbReference type="ARBA" id="ARBA00022729"/>
    </source>
</evidence>
<evidence type="ECO:0000313" key="4">
    <source>
        <dbReference type="Proteomes" id="UP000726170"/>
    </source>
</evidence>
<dbReference type="SMART" id="SM01208">
    <property type="entry name" value="G5"/>
    <property type="match status" value="1"/>
</dbReference>
<dbReference type="Pfam" id="PF03990">
    <property type="entry name" value="DUF348"/>
    <property type="match status" value="2"/>
</dbReference>
<evidence type="ECO:0000259" key="2">
    <source>
        <dbReference type="PROSITE" id="PS51109"/>
    </source>
</evidence>
<sequence length="319" mass="34790">MISTVIITGTRKTLYVYIDGKENKITTFRSNVKEALTANDIEIGSKDKVTPGLDSNIKDKDKIYVKKAVNVELKLDGKTLTIQSAENDVETMLTAEGIQLNALDRVSPSKEEPLGEGLQVEITRVESKEVKEVKPIDFATVTKSDTSLQQGNNKVIQQGKPGEKTVTTRVVYENGKEVSKKVISEVVTKKPVEKVIAMGTTGSYTPSRGSNMRYSNVMRMKATAYTSDYASTGKNPGDPYFGITATGTTARRNTNGYSTIAVDPRVIPLGTKVYVEGYGYAIAEDTGGAIKGNIIDVYFDSNNQANNWGVKSVNVYILK</sequence>
<dbReference type="Pfam" id="PF07501">
    <property type="entry name" value="G5"/>
    <property type="match status" value="1"/>
</dbReference>
<keyword evidence="1" id="KW-0732">Signal</keyword>
<dbReference type="InterPro" id="IPR010611">
    <property type="entry name" value="3D_dom"/>
</dbReference>
<accession>A0ABS6ELW2</accession>
<protein>
    <submittedName>
        <fullName evidence="3">G5 domain-containing protein</fullName>
    </submittedName>
</protein>
<dbReference type="PROSITE" id="PS51109">
    <property type="entry name" value="G5"/>
    <property type="match status" value="1"/>
</dbReference>
<dbReference type="PANTHER" id="PTHR39160">
    <property type="entry name" value="CELL WALL-BINDING PROTEIN YOCH"/>
    <property type="match status" value="1"/>
</dbReference>
<dbReference type="Pfam" id="PF06725">
    <property type="entry name" value="3D"/>
    <property type="match status" value="1"/>
</dbReference>
<evidence type="ECO:0000313" key="3">
    <source>
        <dbReference type="EMBL" id="MBU5486209.1"/>
    </source>
</evidence>
<dbReference type="PANTHER" id="PTHR39160:SF4">
    <property type="entry name" value="RESUSCITATION-PROMOTING FACTOR RPFB"/>
    <property type="match status" value="1"/>
</dbReference>
<dbReference type="CDD" id="cd22786">
    <property type="entry name" value="DPBB_YuiC-like"/>
    <property type="match status" value="1"/>
</dbReference>
<reference evidence="3 4" key="1">
    <citation type="submission" date="2021-06" db="EMBL/GenBank/DDBJ databases">
        <authorList>
            <person name="Sun Q."/>
            <person name="Li D."/>
        </authorList>
    </citation>
    <scope>NUCLEOTIDE SEQUENCE [LARGE SCALE GENOMIC DNA]</scope>
    <source>
        <strain evidence="3 4">MSJ-11</strain>
    </source>
</reference>
<organism evidence="3 4">
    <name type="scientific">Clostridium mobile</name>
    <dbReference type="NCBI Taxonomy" id="2841512"/>
    <lineage>
        <taxon>Bacteria</taxon>
        <taxon>Bacillati</taxon>
        <taxon>Bacillota</taxon>
        <taxon>Clostridia</taxon>
        <taxon>Eubacteriales</taxon>
        <taxon>Clostridiaceae</taxon>
        <taxon>Clostridium</taxon>
    </lineage>
</organism>
<dbReference type="InterPro" id="IPR011098">
    <property type="entry name" value="G5_dom"/>
</dbReference>
<gene>
    <name evidence="3" type="ORF">KQI86_17970</name>
</gene>
<comment type="caution">
    <text evidence="3">The sequence shown here is derived from an EMBL/GenBank/DDBJ whole genome shotgun (WGS) entry which is preliminary data.</text>
</comment>
<name>A0ABS6ELW2_9CLOT</name>
<dbReference type="InterPro" id="IPR051933">
    <property type="entry name" value="Resuscitation_pf_RpfB"/>
</dbReference>
<dbReference type="Proteomes" id="UP000726170">
    <property type="component" value="Unassembled WGS sequence"/>
</dbReference>
<dbReference type="EMBL" id="JAHLQF010000004">
    <property type="protein sequence ID" value="MBU5486209.1"/>
    <property type="molecule type" value="Genomic_DNA"/>
</dbReference>
<dbReference type="InterPro" id="IPR007137">
    <property type="entry name" value="DUF348"/>
</dbReference>
<feature type="domain" description="G5" evidence="2">
    <location>
        <begin position="122"/>
        <end position="202"/>
    </location>
</feature>
<proteinExistence type="predicted"/>